<proteinExistence type="predicted"/>
<evidence type="ECO:0000313" key="2">
    <source>
        <dbReference type="Proteomes" id="UP000663853"/>
    </source>
</evidence>
<comment type="caution">
    <text evidence="1">The sequence shown here is derived from an EMBL/GenBank/DDBJ whole genome shotgun (WGS) entry which is preliminary data.</text>
</comment>
<dbReference type="Proteomes" id="UP000663853">
    <property type="component" value="Unassembled WGS sequence"/>
</dbReference>
<dbReference type="EMBL" id="CAJMXA010000779">
    <property type="protein sequence ID" value="CAE6442695.1"/>
    <property type="molecule type" value="Genomic_DNA"/>
</dbReference>
<gene>
    <name evidence="1" type="ORF">RDB_LOCUS38311</name>
</gene>
<organism evidence="1 2">
    <name type="scientific">Rhizoctonia solani</name>
    <dbReference type="NCBI Taxonomy" id="456999"/>
    <lineage>
        <taxon>Eukaryota</taxon>
        <taxon>Fungi</taxon>
        <taxon>Dikarya</taxon>
        <taxon>Basidiomycota</taxon>
        <taxon>Agaricomycotina</taxon>
        <taxon>Agaricomycetes</taxon>
        <taxon>Cantharellales</taxon>
        <taxon>Ceratobasidiaceae</taxon>
        <taxon>Rhizoctonia</taxon>
    </lineage>
</organism>
<dbReference type="AlphaFoldDB" id="A0A8H3AXB8"/>
<reference evidence="1" key="1">
    <citation type="submission" date="2021-01" db="EMBL/GenBank/DDBJ databases">
        <authorList>
            <person name="Kaushik A."/>
        </authorList>
    </citation>
    <scope>NUCLEOTIDE SEQUENCE</scope>
    <source>
        <strain evidence="1">AG6-10EEA</strain>
    </source>
</reference>
<dbReference type="SUPFAM" id="SSF54768">
    <property type="entry name" value="dsRNA-binding domain-like"/>
    <property type="match status" value="1"/>
</dbReference>
<evidence type="ECO:0008006" key="3">
    <source>
        <dbReference type="Google" id="ProtNLM"/>
    </source>
</evidence>
<evidence type="ECO:0000313" key="1">
    <source>
        <dbReference type="EMBL" id="CAE6442695.1"/>
    </source>
</evidence>
<name>A0A8H3AXB8_9AGAM</name>
<protein>
    <recommendedName>
        <fullName evidence="3">DRBM domain-containing protein</fullName>
    </recommendedName>
</protein>
<accession>A0A8H3AXB8</accession>
<sequence length="104" mass="12092">MARHTAYIFKTPTRDLTHAAQLQEWADYYKVELRWEDRSVQTRGVAEWSTYPVIQEYHFNQFVGKGTTLRAARQVAAEFIIQSNGTLDTAMTLPRPTTISQARW</sequence>